<protein>
    <submittedName>
        <fullName evidence="1">Uncharacterized protein</fullName>
    </submittedName>
</protein>
<dbReference type="Proteomes" id="UP000011996">
    <property type="component" value="Unassembled WGS sequence"/>
</dbReference>
<accession>M5S6Z6</accession>
<sequence length="65" mass="6881">MQNDSILPGVSWAAEAYQSWIGDCLVSGRFDAAEGCCESAAFDCTGGVFVMAAMIDKTGPTRQSR</sequence>
<evidence type="ECO:0000313" key="1">
    <source>
        <dbReference type="EMBL" id="EMI23422.1"/>
    </source>
</evidence>
<organism evidence="1 2">
    <name type="scientific">Rhodopirellula europaea SH398</name>
    <dbReference type="NCBI Taxonomy" id="1263868"/>
    <lineage>
        <taxon>Bacteria</taxon>
        <taxon>Pseudomonadati</taxon>
        <taxon>Planctomycetota</taxon>
        <taxon>Planctomycetia</taxon>
        <taxon>Pirellulales</taxon>
        <taxon>Pirellulaceae</taxon>
        <taxon>Rhodopirellula</taxon>
    </lineage>
</organism>
<evidence type="ECO:0000313" key="2">
    <source>
        <dbReference type="Proteomes" id="UP000011996"/>
    </source>
</evidence>
<dbReference type="EMBL" id="ANOF01000197">
    <property type="protein sequence ID" value="EMI23422.1"/>
    <property type="molecule type" value="Genomic_DNA"/>
</dbReference>
<gene>
    <name evidence="1" type="ORF">RESH_06029</name>
</gene>
<dbReference type="AlphaFoldDB" id="M5S6Z6"/>
<dbReference type="STRING" id="1263868.RESH_06029"/>
<reference evidence="1 2" key="1">
    <citation type="journal article" date="2013" name="Mar. Genomics">
        <title>Expression of sulfatases in Rhodopirellula baltica and the diversity of sulfatases in the genus Rhodopirellula.</title>
        <authorList>
            <person name="Wegner C.E."/>
            <person name="Richter-Heitmann T."/>
            <person name="Klindworth A."/>
            <person name="Klockow C."/>
            <person name="Richter M."/>
            <person name="Achstetter T."/>
            <person name="Glockner F.O."/>
            <person name="Harder J."/>
        </authorList>
    </citation>
    <scope>NUCLEOTIDE SEQUENCE [LARGE SCALE GENOMIC DNA]</scope>
    <source>
        <strain evidence="1 2">SH398</strain>
    </source>
</reference>
<name>M5S6Z6_9BACT</name>
<proteinExistence type="predicted"/>
<comment type="caution">
    <text evidence="1">The sequence shown here is derived from an EMBL/GenBank/DDBJ whole genome shotgun (WGS) entry which is preliminary data.</text>
</comment>